<evidence type="ECO:0000313" key="3">
    <source>
        <dbReference type="Proteomes" id="UP000190777"/>
    </source>
</evidence>
<keyword evidence="1" id="KW-1133">Transmembrane helix</keyword>
<gene>
    <name evidence="2" type="ORF">B5J93_11620</name>
</gene>
<accession>A0ABX3NEX5</accession>
<keyword evidence="1" id="KW-0812">Transmembrane</keyword>
<organism evidence="2 3">
    <name type="scientific">Moraxella equi</name>
    <dbReference type="NCBI Taxonomy" id="60442"/>
    <lineage>
        <taxon>Bacteria</taxon>
        <taxon>Pseudomonadati</taxon>
        <taxon>Pseudomonadota</taxon>
        <taxon>Gammaproteobacteria</taxon>
        <taxon>Moraxellales</taxon>
        <taxon>Moraxellaceae</taxon>
        <taxon>Moraxella</taxon>
    </lineage>
</organism>
<reference evidence="2 3" key="1">
    <citation type="submission" date="2017-03" db="EMBL/GenBank/DDBJ databases">
        <title>Draft genome sequence of Moraxella equi CCUG 4950T type strain.</title>
        <authorList>
            <person name="Salva-Serra F."/>
            <person name="Engstrom-Jakobsson H."/>
            <person name="Thorell K."/>
            <person name="Jaen-Luchoro D."/>
            <person name="Gonzales-Siles L."/>
            <person name="Karlsson R."/>
            <person name="Yazdan S."/>
            <person name="Boulund F."/>
            <person name="Johnning A."/>
            <person name="Engstrand L."/>
            <person name="Kristiansson E."/>
            <person name="Moore E."/>
        </authorList>
    </citation>
    <scope>NUCLEOTIDE SEQUENCE [LARGE SCALE GENOMIC DNA]</scope>
    <source>
        <strain evidence="2 3">CCUG 4950</strain>
    </source>
</reference>
<keyword evidence="1" id="KW-0472">Membrane</keyword>
<name>A0ABX3NEX5_9GAMM</name>
<dbReference type="Proteomes" id="UP000190777">
    <property type="component" value="Unassembled WGS sequence"/>
</dbReference>
<sequence>MRGRGGFYQNKPKDKESIIMAKFNSQALKAKYQKSVNAVGIGAIAVASASAHASLDMSAGTEQLGLALAAIGALGAAKLAPSALSWVWARVNRDASRG</sequence>
<keyword evidence="3" id="KW-1185">Reference proteome</keyword>
<evidence type="ECO:0000313" key="2">
    <source>
        <dbReference type="EMBL" id="OPH34872.1"/>
    </source>
</evidence>
<comment type="caution">
    <text evidence="2">The sequence shown here is derived from an EMBL/GenBank/DDBJ whole genome shotgun (WGS) entry which is preliminary data.</text>
</comment>
<feature type="transmembrane region" description="Helical" evidence="1">
    <location>
        <begin position="36"/>
        <end position="55"/>
    </location>
</feature>
<protein>
    <submittedName>
        <fullName evidence="2">Uncharacterized protein</fullName>
    </submittedName>
</protein>
<dbReference type="RefSeq" id="WP_079326526.1">
    <property type="nucleotide sequence ID" value="NZ_MXAP01000129.1"/>
</dbReference>
<evidence type="ECO:0000256" key="1">
    <source>
        <dbReference type="SAM" id="Phobius"/>
    </source>
</evidence>
<feature type="transmembrane region" description="Helical" evidence="1">
    <location>
        <begin position="67"/>
        <end position="89"/>
    </location>
</feature>
<dbReference type="EMBL" id="MXAP01000129">
    <property type="protein sequence ID" value="OPH34872.1"/>
    <property type="molecule type" value="Genomic_DNA"/>
</dbReference>
<proteinExistence type="predicted"/>